<dbReference type="RefSeq" id="WP_243334621.1">
    <property type="nucleotide sequence ID" value="NZ_AP027081.1"/>
</dbReference>
<protein>
    <submittedName>
        <fullName evidence="1">Uncharacterized protein</fullName>
    </submittedName>
</protein>
<evidence type="ECO:0000313" key="1">
    <source>
        <dbReference type="EMBL" id="BDU75575.1"/>
    </source>
</evidence>
<dbReference type="AlphaFoldDB" id="A0AA48KBZ3"/>
<dbReference type="KEGG" id="msea:METESE_05330"/>
<accession>A0AA48KBZ3</accession>
<evidence type="ECO:0000313" key="2">
    <source>
        <dbReference type="Proteomes" id="UP001228113"/>
    </source>
</evidence>
<sequence length="109" mass="11965">MTAAPAWIPLDRRDPRSAHCLGLQQALETELLLFRHALPYDDKRAFFRTEAEAQAVVDRAVKGLPAGLRARVASLSASRADLEAAGTERTCLYARVWSLLVEFEQAAGA</sequence>
<dbReference type="EMBL" id="AP027081">
    <property type="protein sequence ID" value="BDU75575.1"/>
    <property type="molecule type" value="Genomic_DNA"/>
</dbReference>
<proteinExistence type="predicted"/>
<gene>
    <name evidence="1" type="ORF">METESE_05330</name>
</gene>
<organism evidence="1 2">
    <name type="scientific">Mesoterricola sediminis</name>
    <dbReference type="NCBI Taxonomy" id="2927980"/>
    <lineage>
        <taxon>Bacteria</taxon>
        <taxon>Pseudomonadati</taxon>
        <taxon>Acidobacteriota</taxon>
        <taxon>Holophagae</taxon>
        <taxon>Holophagales</taxon>
        <taxon>Holophagaceae</taxon>
        <taxon>Mesoterricola</taxon>
    </lineage>
</organism>
<dbReference type="Proteomes" id="UP001228113">
    <property type="component" value="Chromosome"/>
</dbReference>
<keyword evidence="2" id="KW-1185">Reference proteome</keyword>
<name>A0AA48KBZ3_9BACT</name>
<reference evidence="1" key="1">
    <citation type="journal article" date="2023" name="Int. J. Syst. Evol. Microbiol.">
        <title>Mesoterricola silvestris gen. nov., sp. nov., Mesoterricola sediminis sp. nov., Geothrix oryzae sp. nov., Geothrix edaphica sp. nov., Geothrix rubra sp. nov., and Geothrix limicola sp. nov., six novel members of Acidobacteriota isolated from soils.</title>
        <authorList>
            <person name="Itoh H."/>
            <person name="Sugisawa Y."/>
            <person name="Mise K."/>
            <person name="Xu Z."/>
            <person name="Kuniyasu M."/>
            <person name="Ushijima N."/>
            <person name="Kawano K."/>
            <person name="Kobayashi E."/>
            <person name="Shiratori Y."/>
            <person name="Masuda Y."/>
            <person name="Senoo K."/>
        </authorList>
    </citation>
    <scope>NUCLEOTIDE SEQUENCE</scope>
    <source>
        <strain evidence="1">W786</strain>
    </source>
</reference>